<protein>
    <submittedName>
        <fullName evidence="2">Uncharacterized protein</fullName>
    </submittedName>
</protein>
<feature type="region of interest" description="Disordered" evidence="1">
    <location>
        <begin position="1305"/>
        <end position="1333"/>
    </location>
</feature>
<feature type="compositionally biased region" description="Basic and acidic residues" evidence="1">
    <location>
        <begin position="1026"/>
        <end position="1035"/>
    </location>
</feature>
<proteinExistence type="predicted"/>
<evidence type="ECO:0000256" key="1">
    <source>
        <dbReference type="SAM" id="MobiDB-lite"/>
    </source>
</evidence>
<accession>A0AAE0N4F1</accession>
<dbReference type="EMBL" id="JAULSW010000009">
    <property type="protein sequence ID" value="KAK3370406.1"/>
    <property type="molecule type" value="Genomic_DNA"/>
</dbReference>
<evidence type="ECO:0000313" key="3">
    <source>
        <dbReference type="Proteomes" id="UP001285441"/>
    </source>
</evidence>
<name>A0AAE0N4F1_9PEZI</name>
<gene>
    <name evidence="2" type="ORF">B0H63DRAFT_564578</name>
</gene>
<reference evidence="2" key="2">
    <citation type="submission" date="2023-06" db="EMBL/GenBank/DDBJ databases">
        <authorList>
            <consortium name="Lawrence Berkeley National Laboratory"/>
            <person name="Haridas S."/>
            <person name="Hensen N."/>
            <person name="Bonometti L."/>
            <person name="Westerberg I."/>
            <person name="Brannstrom I.O."/>
            <person name="Guillou S."/>
            <person name="Cros-Aarteil S."/>
            <person name="Calhoun S."/>
            <person name="Kuo A."/>
            <person name="Mondo S."/>
            <person name="Pangilinan J."/>
            <person name="Riley R."/>
            <person name="LaButti K."/>
            <person name="Andreopoulos B."/>
            <person name="Lipzen A."/>
            <person name="Chen C."/>
            <person name="Yanf M."/>
            <person name="Daum C."/>
            <person name="Ng V."/>
            <person name="Clum A."/>
            <person name="Steindorff A."/>
            <person name="Ohm R."/>
            <person name="Martin F."/>
            <person name="Silar P."/>
            <person name="Natvig D."/>
            <person name="Lalanne C."/>
            <person name="Gautier V."/>
            <person name="Ament-velasquez S.L."/>
            <person name="Kruys A."/>
            <person name="Hutchinson M.I."/>
            <person name="Powell A.J."/>
            <person name="Barry K."/>
            <person name="Miller A.N."/>
            <person name="Grigoriev I.V."/>
            <person name="Debuchy R."/>
            <person name="Gladieux P."/>
            <person name="Thoren M.H."/>
            <person name="Johannesson H."/>
        </authorList>
    </citation>
    <scope>NUCLEOTIDE SEQUENCE</scope>
    <source>
        <strain evidence="2">CBS 232.78</strain>
    </source>
</reference>
<feature type="region of interest" description="Disordered" evidence="1">
    <location>
        <begin position="1078"/>
        <end position="1102"/>
    </location>
</feature>
<keyword evidence="3" id="KW-1185">Reference proteome</keyword>
<sequence>MENLDLTETIRLDTGIKFPHPPIVDGAQIDTSVARGETIVAEICSEFTEYRAQVEYFKKNGLVRLAHDKDALPIAFSLSEDAALCALRHGTHAGEGWLSFDISPVGQIVTTFDVAQVGDLLYIAAACKATKDAATHSLFCCTVDVSEEGFHLEHEAVAQKGGMQWIEIPDNAVPKDRVGATSITSLLCKVVGDESNENKSFQITVSTAQHGKTIATIYNVQTVGLDGRHWTKSSFPVAASLLVQTEPLILGQQFGVREEGLVSVVKGTAVSGKQRCIGQRCAPNGGFYSSFEYKTGVLGDVRSAFSHLNIFGFTDVFFASENGIGFFSWETVDMMTIEEPILKGVGFKQLVVSEAEDLTREGQSKLAIFAVSDDDCLYFIEGTRDYSEVKLKYTFEASGFPIRKGVTHLAARFNAPHGTNELLYASSEDNALFFLRRTPAGNSWVEDKITRRALRHIKYDAFVTSIVLTDGHGSALPSRQDVSITADSLHAVANGKAYTFSNQPVSVAPDTTGCVLVAIPSASKLGCSPFHVSIGGYTFSVDPAQRVSRLLSSYDSSDKLRDAKSTSGKPLLGDMSSEQLTEAASLLGQYKTAKLNIDNPSSVQQDSKEGDSWFDKAVDGVEKFLGDAIEMIKNVVKTGVKIFVRVFGPVIKIVLMVAGKIIKWVCKGVYALLEVIGSGLELIFGYDGLSKFLEALKLAVDPKQIAKTQKFLSDVITQGLQVASKIIIATKDSVMDAMHDGGEFIKGHIDDPRVPAKKFNIPWWIKKIFDNPFTRLLSKINPLSWVLEALYEEMPDLKLPDISPLLDKFSAVFTDALEGTGSILQQLWETLFSQLQVVSADPAKIVEAVLNSLKSVFWTFWDTAALIVEKTFDSLAVFLDELGPLLSEEWNIPGLTDSWEDLTEQKFSLLGFLTFVPAAIINLSCAVSDSYLPEFGPVDMSSIEIEPFYKKGALQTSGKKVANEDGHGASIMSNPMFSAMSVSTAKTLPLDVLHNTLFMRKQPAINSAVAPGTLHAFAAATSTKPASDEKNKGDTTNDDDEWTMPHWYELVFEDLGKTYSGLWNTWDSCVTALADSRAYNNPQQGQPPAVEPNPTQPVAPEGKRPKRWWVLFRHLGKGLQGCALVYSAAVTARNTIVIGSKHTVAKGTVAVLGGIEVIFFVLSLVVPSRQEGLGTLADIVGSGGTALRCIDDGEWDGEAISESAGSTAVVVGIVTDWFKQRDVEPVTKVCLAAAGVVCAGGDLGCSAYGLYRAKDEQLSPRQFIGVAIACLGESDLGGGDKNNLTKVLADLDAYAKANDEALKKWEDKRPARQKAAEERRKKKREEGLEGKAK</sequence>
<reference evidence="2" key="1">
    <citation type="journal article" date="2023" name="Mol. Phylogenet. Evol.">
        <title>Genome-scale phylogeny and comparative genomics of the fungal order Sordariales.</title>
        <authorList>
            <person name="Hensen N."/>
            <person name="Bonometti L."/>
            <person name="Westerberg I."/>
            <person name="Brannstrom I.O."/>
            <person name="Guillou S."/>
            <person name="Cros-Aarteil S."/>
            <person name="Calhoun S."/>
            <person name="Haridas S."/>
            <person name="Kuo A."/>
            <person name="Mondo S."/>
            <person name="Pangilinan J."/>
            <person name="Riley R."/>
            <person name="LaButti K."/>
            <person name="Andreopoulos B."/>
            <person name="Lipzen A."/>
            <person name="Chen C."/>
            <person name="Yan M."/>
            <person name="Daum C."/>
            <person name="Ng V."/>
            <person name="Clum A."/>
            <person name="Steindorff A."/>
            <person name="Ohm R.A."/>
            <person name="Martin F."/>
            <person name="Silar P."/>
            <person name="Natvig D.O."/>
            <person name="Lalanne C."/>
            <person name="Gautier V."/>
            <person name="Ament-Velasquez S.L."/>
            <person name="Kruys A."/>
            <person name="Hutchinson M.I."/>
            <person name="Powell A.J."/>
            <person name="Barry K."/>
            <person name="Miller A.N."/>
            <person name="Grigoriev I.V."/>
            <person name="Debuchy R."/>
            <person name="Gladieux P."/>
            <person name="Hiltunen Thoren M."/>
            <person name="Johannesson H."/>
        </authorList>
    </citation>
    <scope>NUCLEOTIDE SEQUENCE</scope>
    <source>
        <strain evidence="2">CBS 232.78</strain>
    </source>
</reference>
<comment type="caution">
    <text evidence="2">The sequence shown here is derived from an EMBL/GenBank/DDBJ whole genome shotgun (WGS) entry which is preliminary data.</text>
</comment>
<organism evidence="2 3">
    <name type="scientific">Podospora didyma</name>
    <dbReference type="NCBI Taxonomy" id="330526"/>
    <lineage>
        <taxon>Eukaryota</taxon>
        <taxon>Fungi</taxon>
        <taxon>Dikarya</taxon>
        <taxon>Ascomycota</taxon>
        <taxon>Pezizomycotina</taxon>
        <taxon>Sordariomycetes</taxon>
        <taxon>Sordariomycetidae</taxon>
        <taxon>Sordariales</taxon>
        <taxon>Podosporaceae</taxon>
        <taxon>Podospora</taxon>
    </lineage>
</organism>
<evidence type="ECO:0000313" key="2">
    <source>
        <dbReference type="EMBL" id="KAK3370406.1"/>
    </source>
</evidence>
<feature type="region of interest" description="Disordered" evidence="1">
    <location>
        <begin position="1020"/>
        <end position="1039"/>
    </location>
</feature>
<dbReference type="Proteomes" id="UP001285441">
    <property type="component" value="Unassembled WGS sequence"/>
</dbReference>